<dbReference type="PROSITE" id="PS51257">
    <property type="entry name" value="PROKAR_LIPOPROTEIN"/>
    <property type="match status" value="1"/>
</dbReference>
<reference evidence="8 10" key="2">
    <citation type="submission" date="2018-06" db="EMBL/GenBank/DDBJ databases">
        <authorList>
            <consortium name="Pathogen Informatics"/>
            <person name="Doyle S."/>
        </authorList>
    </citation>
    <scope>NUCLEOTIDE SEQUENCE [LARGE SCALE GENOMIC DNA]</scope>
    <source>
        <strain evidence="8 10">NCTC12437</strain>
    </source>
</reference>
<organism evidence="8 10">
    <name type="scientific">Legionella birminghamensis</name>
    <dbReference type="NCBI Taxonomy" id="28083"/>
    <lineage>
        <taxon>Bacteria</taxon>
        <taxon>Pseudomonadati</taxon>
        <taxon>Pseudomonadota</taxon>
        <taxon>Gammaproteobacteria</taxon>
        <taxon>Legionellales</taxon>
        <taxon>Legionellaceae</taxon>
        <taxon>Legionella</taxon>
    </lineage>
</organism>
<evidence type="ECO:0000256" key="5">
    <source>
        <dbReference type="PIRSR" id="PIRSR000137-2"/>
    </source>
</evidence>
<dbReference type="Pfam" id="PF05199">
    <property type="entry name" value="GMC_oxred_C"/>
    <property type="match status" value="1"/>
</dbReference>
<dbReference type="RefSeq" id="WP_058522545.1">
    <property type="nucleotide sequence ID" value="NZ_CAAAHV010000011.1"/>
</dbReference>
<dbReference type="Pfam" id="PF00732">
    <property type="entry name" value="GMC_oxred_N"/>
    <property type="match status" value="1"/>
</dbReference>
<proteinExistence type="inferred from homology"/>
<dbReference type="PANTHER" id="PTHR11552:SF147">
    <property type="entry name" value="CHOLINE DEHYDROGENASE, MITOCHONDRIAL"/>
    <property type="match status" value="1"/>
</dbReference>
<feature type="binding site" evidence="5">
    <location>
        <position position="197"/>
    </location>
    <ligand>
        <name>FAD</name>
        <dbReference type="ChEBI" id="CHEBI:57692"/>
    </ligand>
</feature>
<keyword evidence="8" id="KW-0560">Oxidoreductase</keyword>
<dbReference type="EMBL" id="UGNW01000001">
    <property type="protein sequence ID" value="STX32739.1"/>
    <property type="molecule type" value="Genomic_DNA"/>
</dbReference>
<dbReference type="InterPro" id="IPR036188">
    <property type="entry name" value="FAD/NAD-bd_sf"/>
</dbReference>
<dbReference type="PIRSF" id="PIRSF000137">
    <property type="entry name" value="Alcohol_oxidase"/>
    <property type="match status" value="1"/>
</dbReference>
<evidence type="ECO:0000259" key="6">
    <source>
        <dbReference type="PROSITE" id="PS00624"/>
    </source>
</evidence>
<dbReference type="PANTHER" id="PTHR11552">
    <property type="entry name" value="GLUCOSE-METHANOL-CHOLINE GMC OXIDOREDUCTASE"/>
    <property type="match status" value="1"/>
</dbReference>
<dbReference type="Proteomes" id="UP000255066">
    <property type="component" value="Unassembled WGS sequence"/>
</dbReference>
<dbReference type="GO" id="GO:0008812">
    <property type="term" value="F:choline dehydrogenase activity"/>
    <property type="evidence" value="ECO:0007669"/>
    <property type="project" value="UniProtKB-EC"/>
</dbReference>
<gene>
    <name evidence="8" type="primary">betA</name>
    <name evidence="7" type="ORF">Lbir_0425</name>
    <name evidence="8" type="ORF">NCTC12437_02534</name>
</gene>
<dbReference type="SUPFAM" id="SSF54373">
    <property type="entry name" value="FAD-linked reductases, C-terminal domain"/>
    <property type="match status" value="1"/>
</dbReference>
<evidence type="ECO:0000313" key="7">
    <source>
        <dbReference type="EMBL" id="KTC75513.1"/>
    </source>
</evidence>
<comment type="cofactor">
    <cofactor evidence="1 5">
        <name>FAD</name>
        <dbReference type="ChEBI" id="CHEBI:57692"/>
    </cofactor>
</comment>
<dbReference type="OrthoDB" id="9785276at2"/>
<evidence type="ECO:0000256" key="1">
    <source>
        <dbReference type="ARBA" id="ARBA00001974"/>
    </source>
</evidence>
<reference evidence="7 9" key="1">
    <citation type="submission" date="2015-11" db="EMBL/GenBank/DDBJ databases">
        <title>Genomic analysis of 38 Legionella species identifies large and diverse effector repertoires.</title>
        <authorList>
            <person name="Burstein D."/>
            <person name="Amaro F."/>
            <person name="Zusman T."/>
            <person name="Lifshitz Z."/>
            <person name="Cohen O."/>
            <person name="Gilbert J.A."/>
            <person name="Pupko T."/>
            <person name="Shuman H.A."/>
            <person name="Segal G."/>
        </authorList>
    </citation>
    <scope>NUCLEOTIDE SEQUENCE [LARGE SCALE GENOMIC DNA]</scope>
    <source>
        <strain evidence="7 9">CDC#1407-AL-14</strain>
    </source>
</reference>
<keyword evidence="4 5" id="KW-0274">FAD</keyword>
<dbReference type="AlphaFoldDB" id="A0A378IC36"/>
<dbReference type="Gene3D" id="3.50.50.60">
    <property type="entry name" value="FAD/NAD(P)-binding domain"/>
    <property type="match status" value="1"/>
</dbReference>
<comment type="similarity">
    <text evidence="2">Belongs to the GMC oxidoreductase family.</text>
</comment>
<keyword evidence="9" id="KW-1185">Reference proteome</keyword>
<dbReference type="InterPro" id="IPR000172">
    <property type="entry name" value="GMC_OxRdtase_N"/>
</dbReference>
<dbReference type="Proteomes" id="UP000054735">
    <property type="component" value="Unassembled WGS sequence"/>
</dbReference>
<protein>
    <submittedName>
        <fullName evidence="7 8">Choline dehydrogenase</fullName>
        <ecNumber evidence="7 8">1.1.99.1</ecNumber>
    </submittedName>
</protein>
<evidence type="ECO:0000256" key="4">
    <source>
        <dbReference type="ARBA" id="ARBA00022827"/>
    </source>
</evidence>
<dbReference type="EC" id="1.1.99.1" evidence="7 8"/>
<evidence type="ECO:0000313" key="10">
    <source>
        <dbReference type="Proteomes" id="UP000255066"/>
    </source>
</evidence>
<dbReference type="EMBL" id="LNXT01000004">
    <property type="protein sequence ID" value="KTC75513.1"/>
    <property type="molecule type" value="Genomic_DNA"/>
</dbReference>
<evidence type="ECO:0000256" key="2">
    <source>
        <dbReference type="ARBA" id="ARBA00010790"/>
    </source>
</evidence>
<evidence type="ECO:0000313" key="9">
    <source>
        <dbReference type="Proteomes" id="UP000054735"/>
    </source>
</evidence>
<sequence length="512" mass="57823">MRYDFIIIGNGSAGCALVNELHRRNPEKSILILEAGIDNKDDRIRNFKRVRETYTDFVWPISSVPQEQFNNRQMPYISGKVNGGTGSINGMVCAKPHAKDDVMSYLDSESIEKYLQHFQPTDMFSKDELSECIMQSFLQKGFVFSENYLNDKALSGKIAYPRLNVSPSGERLDPYSVFVRNLVLSSDKITHLNHACVDKIIIDKANAAQGVVVKIEDKELEFFATHEVILCAGAIFTPEILFKSGIGPMRMLLDNNIHMVKDLPVGENLHDQLLIYASCPVKPSFRDKHIPHVMTLTSFFNEDDFIFEPEFRFVPSDNSRQPKFQLQTYFITQSEKIEADSLAVCVVLLHPESRGKVSLQNNQLKVDPQCCSRSEDWTSLLAALKIATKITDHLPDSYYEKRVLPAPDCQSDADLIEYIKNRATTNHHPGGTCKMGTVTDKNNRVIGIKKLRVADSSIISRPVSGNPQLTAFAVGFHAAKLISADYQPGRKRSMYPFVKRALMKIGSPYFRR</sequence>
<feature type="binding site" evidence="5">
    <location>
        <begin position="89"/>
        <end position="92"/>
    </location>
    <ligand>
        <name>FAD</name>
        <dbReference type="ChEBI" id="CHEBI:57692"/>
    </ligand>
</feature>
<dbReference type="SUPFAM" id="SSF51905">
    <property type="entry name" value="FAD/NAD(P)-binding domain"/>
    <property type="match status" value="1"/>
</dbReference>
<evidence type="ECO:0000256" key="3">
    <source>
        <dbReference type="ARBA" id="ARBA00022630"/>
    </source>
</evidence>
<feature type="domain" description="Glucose-methanol-choline oxidoreductase N-terminal" evidence="6">
    <location>
        <begin position="233"/>
        <end position="247"/>
    </location>
</feature>
<keyword evidence="3" id="KW-0285">Flavoprotein</keyword>
<dbReference type="InterPro" id="IPR007867">
    <property type="entry name" value="GMC_OxRtase_C"/>
</dbReference>
<dbReference type="STRING" id="28083.Lbir_0425"/>
<feature type="binding site" evidence="5">
    <location>
        <begin position="467"/>
        <end position="468"/>
    </location>
    <ligand>
        <name>FAD</name>
        <dbReference type="ChEBI" id="CHEBI:57692"/>
    </ligand>
</feature>
<dbReference type="Gene3D" id="3.30.410.40">
    <property type="match status" value="1"/>
</dbReference>
<dbReference type="PROSITE" id="PS00624">
    <property type="entry name" value="GMC_OXRED_2"/>
    <property type="match status" value="1"/>
</dbReference>
<feature type="binding site" evidence="5">
    <location>
        <position position="81"/>
    </location>
    <ligand>
        <name>FAD</name>
        <dbReference type="ChEBI" id="CHEBI:57692"/>
    </ligand>
</feature>
<evidence type="ECO:0000313" key="8">
    <source>
        <dbReference type="EMBL" id="STX32739.1"/>
    </source>
</evidence>
<dbReference type="GO" id="GO:0050660">
    <property type="term" value="F:flavin adenine dinucleotide binding"/>
    <property type="evidence" value="ECO:0007669"/>
    <property type="project" value="InterPro"/>
</dbReference>
<feature type="binding site" evidence="5">
    <location>
        <position position="85"/>
    </location>
    <ligand>
        <name>FAD</name>
        <dbReference type="ChEBI" id="CHEBI:57692"/>
    </ligand>
</feature>
<name>A0A378IC36_9GAMM</name>
<accession>A0A378IC36</accession>
<dbReference type="InterPro" id="IPR012132">
    <property type="entry name" value="GMC_OxRdtase"/>
</dbReference>